<evidence type="ECO:0000256" key="8">
    <source>
        <dbReference type="ARBA" id="ARBA00022801"/>
    </source>
</evidence>
<dbReference type="InterPro" id="IPR000787">
    <property type="entry name" value="Peptidase_M29"/>
</dbReference>
<dbReference type="PRINTS" id="PR00919">
    <property type="entry name" value="THERMOPTASE"/>
</dbReference>
<evidence type="ECO:0000313" key="11">
    <source>
        <dbReference type="Proteomes" id="UP000680638"/>
    </source>
</evidence>
<dbReference type="SUPFAM" id="SSF144052">
    <property type="entry name" value="Thermophilic metalloprotease-like"/>
    <property type="match status" value="1"/>
</dbReference>
<evidence type="ECO:0000256" key="1">
    <source>
        <dbReference type="ARBA" id="ARBA00001941"/>
    </source>
</evidence>
<proteinExistence type="inferred from homology"/>
<sequence>MDLKTFEQKLEDYARLLIQVGVNLRAGQVLYIESPIETIEFTRLVVKQAYRAGARYVQVAWQDEVSTRLRFDEAEEATFDYYPTWVASSMEQLAESGGAVLLLDGEDPNLYDGVDPAKLSASRRAAAAARQTYLGYVRSNYLNWCIVNVPTRAWADAAYPELPGESRVSALWEAIFSMSRIGAVDPVEAWREHIEALKRRADLLNAKRYRKLHYQAPGTDLTVELHPDHIWAGGGQLTQAGFPFVANMPTEEVYTMPLRTGTNGVVAGTKPFLLNGQIVDRFSLTFKEGRVTDFAAEVGHETLKRFLESDEGARYLGEVALVRFPDLEYRQAVLQHRHRRKCLLPFCLRQRVSDQYDQRYGLLERRTAPQRRKRQPVSRGFYDRVA</sequence>
<dbReference type="InterPro" id="IPR052170">
    <property type="entry name" value="M29_Exopeptidase"/>
</dbReference>
<comment type="cofactor">
    <cofactor evidence="3">
        <name>Zn(2+)</name>
        <dbReference type="ChEBI" id="CHEBI:29105"/>
    </cofactor>
</comment>
<keyword evidence="5 10" id="KW-0031">Aminopeptidase</keyword>
<dbReference type="PANTHER" id="PTHR34448:SF3">
    <property type="entry name" value="AMINOPEPTIDASE AMPS"/>
    <property type="match status" value="1"/>
</dbReference>
<evidence type="ECO:0000256" key="3">
    <source>
        <dbReference type="ARBA" id="ARBA00001947"/>
    </source>
</evidence>
<keyword evidence="7" id="KW-0479">Metal-binding</keyword>
<dbReference type="Gene3D" id="3.40.1830.10">
    <property type="entry name" value="Thermophilic metalloprotease (M29)"/>
    <property type="match status" value="1"/>
</dbReference>
<evidence type="ECO:0000256" key="2">
    <source>
        <dbReference type="ARBA" id="ARBA00001946"/>
    </source>
</evidence>
<comment type="cofactor">
    <cofactor evidence="1">
        <name>Co(2+)</name>
        <dbReference type="ChEBI" id="CHEBI:48828"/>
    </cofactor>
</comment>
<keyword evidence="6" id="KW-0645">Protease</keyword>
<dbReference type="EMBL" id="BORW01000007">
    <property type="protein sequence ID" value="GIO67099.1"/>
    <property type="molecule type" value="Genomic_DNA"/>
</dbReference>
<accession>A0ABQ4LV22</accession>
<keyword evidence="11" id="KW-1185">Reference proteome</keyword>
<name>A0ABQ4LV22_9BACL</name>
<evidence type="ECO:0000256" key="4">
    <source>
        <dbReference type="ARBA" id="ARBA00008236"/>
    </source>
</evidence>
<dbReference type="GO" id="GO:0004177">
    <property type="term" value="F:aminopeptidase activity"/>
    <property type="evidence" value="ECO:0007669"/>
    <property type="project" value="UniProtKB-KW"/>
</dbReference>
<comment type="cofactor">
    <cofactor evidence="2">
        <name>Mg(2+)</name>
        <dbReference type="ChEBI" id="CHEBI:18420"/>
    </cofactor>
</comment>
<dbReference type="PANTHER" id="PTHR34448">
    <property type="entry name" value="AMINOPEPTIDASE"/>
    <property type="match status" value="1"/>
</dbReference>
<evidence type="ECO:0000256" key="6">
    <source>
        <dbReference type="ARBA" id="ARBA00022670"/>
    </source>
</evidence>
<evidence type="ECO:0000313" key="10">
    <source>
        <dbReference type="EMBL" id="GIO67099.1"/>
    </source>
</evidence>
<dbReference type="InterPro" id="IPR035097">
    <property type="entry name" value="M29_N-terminal"/>
</dbReference>
<evidence type="ECO:0000256" key="7">
    <source>
        <dbReference type="ARBA" id="ARBA00022723"/>
    </source>
</evidence>
<comment type="caution">
    <text evidence="10">The sequence shown here is derived from an EMBL/GenBank/DDBJ whole genome shotgun (WGS) entry which is preliminary data.</text>
</comment>
<dbReference type="Proteomes" id="UP000680638">
    <property type="component" value="Unassembled WGS sequence"/>
</dbReference>
<keyword evidence="9" id="KW-0482">Metalloprotease</keyword>
<keyword evidence="8" id="KW-0378">Hydrolase</keyword>
<gene>
    <name evidence="10" type="ORF">J21TS3_19200</name>
</gene>
<comment type="similarity">
    <text evidence="4">Belongs to the peptidase M29 family.</text>
</comment>
<dbReference type="Pfam" id="PF02073">
    <property type="entry name" value="Peptidase_M29"/>
    <property type="match status" value="1"/>
</dbReference>
<organism evidence="10 11">
    <name type="scientific">Paenibacillus cookii</name>
    <dbReference type="NCBI Taxonomy" id="157839"/>
    <lineage>
        <taxon>Bacteria</taxon>
        <taxon>Bacillati</taxon>
        <taxon>Bacillota</taxon>
        <taxon>Bacilli</taxon>
        <taxon>Bacillales</taxon>
        <taxon>Paenibacillaceae</taxon>
        <taxon>Paenibacillus</taxon>
    </lineage>
</organism>
<reference evidence="10 11" key="1">
    <citation type="submission" date="2021-03" db="EMBL/GenBank/DDBJ databases">
        <title>Antimicrobial resistance genes in bacteria isolated from Japanese honey, and their potential for conferring macrolide and lincosamide resistance in the American foulbrood pathogen Paenibacillus larvae.</title>
        <authorList>
            <person name="Okamoto M."/>
            <person name="Kumagai M."/>
            <person name="Kanamori H."/>
            <person name="Takamatsu D."/>
        </authorList>
    </citation>
    <scope>NUCLEOTIDE SEQUENCE [LARGE SCALE GENOMIC DNA]</scope>
    <source>
        <strain evidence="10 11">J21TS3</strain>
    </source>
</reference>
<evidence type="ECO:0000256" key="9">
    <source>
        <dbReference type="ARBA" id="ARBA00023049"/>
    </source>
</evidence>
<evidence type="ECO:0000256" key="5">
    <source>
        <dbReference type="ARBA" id="ARBA00022438"/>
    </source>
</evidence>
<protein>
    <submittedName>
        <fullName evidence="10">Aminopeptidase</fullName>
    </submittedName>
</protein>